<evidence type="ECO:0000313" key="2">
    <source>
        <dbReference type="EMBL" id="KAG0719835.1"/>
    </source>
</evidence>
<gene>
    <name evidence="2" type="ORF">GWK47_007066</name>
</gene>
<name>A0A8J5CT62_CHIOP</name>
<evidence type="ECO:0000313" key="3">
    <source>
        <dbReference type="Proteomes" id="UP000770661"/>
    </source>
</evidence>
<keyword evidence="3" id="KW-1185">Reference proteome</keyword>
<comment type="caution">
    <text evidence="2">The sequence shown here is derived from an EMBL/GenBank/DDBJ whole genome shotgun (WGS) entry which is preliminary data.</text>
</comment>
<reference evidence="2" key="1">
    <citation type="submission" date="2020-07" db="EMBL/GenBank/DDBJ databases">
        <title>The High-quality genome of the commercially important snow crab, Chionoecetes opilio.</title>
        <authorList>
            <person name="Jeong J.-H."/>
            <person name="Ryu S."/>
        </authorList>
    </citation>
    <scope>NUCLEOTIDE SEQUENCE</scope>
    <source>
        <strain evidence="2">MADBK_172401_WGS</strain>
        <tissue evidence="2">Digestive gland</tissue>
    </source>
</reference>
<dbReference type="AlphaFoldDB" id="A0A8J5CT62"/>
<dbReference type="EMBL" id="JACEEZ010013848">
    <property type="protein sequence ID" value="KAG0719835.1"/>
    <property type="molecule type" value="Genomic_DNA"/>
</dbReference>
<proteinExistence type="predicted"/>
<accession>A0A8J5CT62</accession>
<feature type="region of interest" description="Disordered" evidence="1">
    <location>
        <begin position="1"/>
        <end position="47"/>
    </location>
</feature>
<evidence type="ECO:0000256" key="1">
    <source>
        <dbReference type="SAM" id="MobiDB-lite"/>
    </source>
</evidence>
<sequence>MVLPQIHGVAPGEAHGPGPGCPRLGGEASAGSGIETEPAACSTDGTTPSSCGSLEIKKGRVKYDTDYIRRVKITGYEDHLTPISKHTASALRFCPSRAASITAGHFGSQDRQY</sequence>
<dbReference type="Proteomes" id="UP000770661">
    <property type="component" value="Unassembled WGS sequence"/>
</dbReference>
<organism evidence="2 3">
    <name type="scientific">Chionoecetes opilio</name>
    <name type="common">Atlantic snow crab</name>
    <name type="synonym">Cancer opilio</name>
    <dbReference type="NCBI Taxonomy" id="41210"/>
    <lineage>
        <taxon>Eukaryota</taxon>
        <taxon>Metazoa</taxon>
        <taxon>Ecdysozoa</taxon>
        <taxon>Arthropoda</taxon>
        <taxon>Crustacea</taxon>
        <taxon>Multicrustacea</taxon>
        <taxon>Malacostraca</taxon>
        <taxon>Eumalacostraca</taxon>
        <taxon>Eucarida</taxon>
        <taxon>Decapoda</taxon>
        <taxon>Pleocyemata</taxon>
        <taxon>Brachyura</taxon>
        <taxon>Eubrachyura</taxon>
        <taxon>Majoidea</taxon>
        <taxon>Majidae</taxon>
        <taxon>Chionoecetes</taxon>
    </lineage>
</organism>
<protein>
    <submittedName>
        <fullName evidence="2">Uncharacterized protein</fullName>
    </submittedName>
</protein>